<reference evidence="4" key="1">
    <citation type="journal article" date="2023" name="Mol. Phylogenet. Evol.">
        <title>Genome-scale phylogeny and comparative genomics of the fungal order Sordariales.</title>
        <authorList>
            <person name="Hensen N."/>
            <person name="Bonometti L."/>
            <person name="Westerberg I."/>
            <person name="Brannstrom I.O."/>
            <person name="Guillou S."/>
            <person name="Cros-Aarteil S."/>
            <person name="Calhoun S."/>
            <person name="Haridas S."/>
            <person name="Kuo A."/>
            <person name="Mondo S."/>
            <person name="Pangilinan J."/>
            <person name="Riley R."/>
            <person name="LaButti K."/>
            <person name="Andreopoulos B."/>
            <person name="Lipzen A."/>
            <person name="Chen C."/>
            <person name="Yan M."/>
            <person name="Daum C."/>
            <person name="Ng V."/>
            <person name="Clum A."/>
            <person name="Steindorff A."/>
            <person name="Ohm R.A."/>
            <person name="Martin F."/>
            <person name="Silar P."/>
            <person name="Natvig D.O."/>
            <person name="Lalanne C."/>
            <person name="Gautier V."/>
            <person name="Ament-Velasquez S.L."/>
            <person name="Kruys A."/>
            <person name="Hutchinson M.I."/>
            <person name="Powell A.J."/>
            <person name="Barry K."/>
            <person name="Miller A.N."/>
            <person name="Grigoriev I.V."/>
            <person name="Debuchy R."/>
            <person name="Gladieux P."/>
            <person name="Hiltunen Thoren M."/>
            <person name="Johannesson H."/>
        </authorList>
    </citation>
    <scope>NUCLEOTIDE SEQUENCE</scope>
    <source>
        <strain evidence="4">CBS 955.72</strain>
    </source>
</reference>
<organism evidence="4 5">
    <name type="scientific">Lasiosphaeria hispida</name>
    <dbReference type="NCBI Taxonomy" id="260671"/>
    <lineage>
        <taxon>Eukaryota</taxon>
        <taxon>Fungi</taxon>
        <taxon>Dikarya</taxon>
        <taxon>Ascomycota</taxon>
        <taxon>Pezizomycotina</taxon>
        <taxon>Sordariomycetes</taxon>
        <taxon>Sordariomycetidae</taxon>
        <taxon>Sordariales</taxon>
        <taxon>Lasiosphaeriaceae</taxon>
        <taxon>Lasiosphaeria</taxon>
    </lineage>
</organism>
<reference evidence="4" key="2">
    <citation type="submission" date="2023-06" db="EMBL/GenBank/DDBJ databases">
        <authorList>
            <consortium name="Lawrence Berkeley National Laboratory"/>
            <person name="Haridas S."/>
            <person name="Hensen N."/>
            <person name="Bonometti L."/>
            <person name="Westerberg I."/>
            <person name="Brannstrom I.O."/>
            <person name="Guillou S."/>
            <person name="Cros-Aarteil S."/>
            <person name="Calhoun S."/>
            <person name="Kuo A."/>
            <person name="Mondo S."/>
            <person name="Pangilinan J."/>
            <person name="Riley R."/>
            <person name="Labutti K."/>
            <person name="Andreopoulos B."/>
            <person name="Lipzen A."/>
            <person name="Chen C."/>
            <person name="Yanf M."/>
            <person name="Daum C."/>
            <person name="Ng V."/>
            <person name="Clum A."/>
            <person name="Steindorff A."/>
            <person name="Ohm R."/>
            <person name="Martin F."/>
            <person name="Silar P."/>
            <person name="Natvig D."/>
            <person name="Lalanne C."/>
            <person name="Gautier V."/>
            <person name="Ament-Velasquez S.L."/>
            <person name="Kruys A."/>
            <person name="Hutchinson M.I."/>
            <person name="Powell A.J."/>
            <person name="Barry K."/>
            <person name="Miller A.N."/>
            <person name="Grigoriev I.V."/>
            <person name="Debuchy R."/>
            <person name="Gladieux P."/>
            <person name="Thoren M.H."/>
            <person name="Johannesson H."/>
        </authorList>
    </citation>
    <scope>NUCLEOTIDE SEQUENCE</scope>
    <source>
        <strain evidence="4">CBS 955.72</strain>
    </source>
</reference>
<evidence type="ECO:0000256" key="2">
    <source>
        <dbReference type="PIRSR" id="PIRSR640198-2"/>
    </source>
</evidence>
<comment type="caution">
    <text evidence="4">The sequence shown here is derived from an EMBL/GenBank/DDBJ whole genome shotgun (WGS) entry which is preliminary data.</text>
</comment>
<dbReference type="InterPro" id="IPR003812">
    <property type="entry name" value="Fido"/>
</dbReference>
<evidence type="ECO:0000259" key="3">
    <source>
        <dbReference type="PROSITE" id="PS51459"/>
    </source>
</evidence>
<dbReference type="PANTHER" id="PTHR13504">
    <property type="entry name" value="FIDO DOMAIN-CONTAINING PROTEIN DDB_G0283145"/>
    <property type="match status" value="1"/>
</dbReference>
<dbReference type="Gene3D" id="1.10.3290.10">
    <property type="entry name" value="Fido-like domain"/>
    <property type="match status" value="1"/>
</dbReference>
<dbReference type="InterPro" id="IPR036597">
    <property type="entry name" value="Fido-like_dom_sf"/>
</dbReference>
<feature type="domain" description="Fido" evidence="3">
    <location>
        <begin position="1"/>
        <end position="139"/>
    </location>
</feature>
<keyword evidence="5" id="KW-1185">Reference proteome</keyword>
<accession>A0AAJ0MEF4</accession>
<dbReference type="EMBL" id="JAUIQD010000004">
    <property type="protein sequence ID" value="KAK3353407.1"/>
    <property type="molecule type" value="Genomic_DNA"/>
</dbReference>
<dbReference type="PROSITE" id="PS51459">
    <property type="entry name" value="FIDO"/>
    <property type="match status" value="1"/>
</dbReference>
<dbReference type="InterPro" id="IPR040198">
    <property type="entry name" value="Fido_containing"/>
</dbReference>
<dbReference type="Pfam" id="PF02661">
    <property type="entry name" value="Fic"/>
    <property type="match status" value="1"/>
</dbReference>
<dbReference type="GO" id="GO:0005524">
    <property type="term" value="F:ATP binding"/>
    <property type="evidence" value="ECO:0007669"/>
    <property type="project" value="UniProtKB-KW"/>
</dbReference>
<dbReference type="Proteomes" id="UP001275084">
    <property type="component" value="Unassembled WGS sequence"/>
</dbReference>
<keyword evidence="2" id="KW-0547">Nucleotide-binding</keyword>
<evidence type="ECO:0000256" key="1">
    <source>
        <dbReference type="PIRSR" id="PIRSR640198-1"/>
    </source>
</evidence>
<gene>
    <name evidence="4" type="ORF">B0T25DRAFT_209995</name>
</gene>
<evidence type="ECO:0000313" key="5">
    <source>
        <dbReference type="Proteomes" id="UP001275084"/>
    </source>
</evidence>
<keyword evidence="2" id="KW-0067">ATP-binding</keyword>
<evidence type="ECO:0000313" key="4">
    <source>
        <dbReference type="EMBL" id="KAK3353407.1"/>
    </source>
</evidence>
<feature type="binding site" evidence="2">
    <location>
        <begin position="82"/>
        <end position="89"/>
    </location>
    <ligand>
        <name>ATP</name>
        <dbReference type="ChEBI" id="CHEBI:30616"/>
    </ligand>
</feature>
<protein>
    <recommendedName>
        <fullName evidence="3">Fido domain-containing protein</fullName>
    </recommendedName>
</protein>
<sequence>MVTLWRASTARMRWRSPTASLVRRRSKVNTCMRASAVPRYMKELVEHLTGDITNAENTNEIDPYTLAARYHHHSVMLHPFSDGNGRMSRIILNVLLLKYAGHLSLFGSDNQDKDDYLAVVRRGGKVFHDEDMEVEFQKQTSHRGFARYVLFKSKRSLESMWGWAKAGKEKGQRNVQVTQEPVNV</sequence>
<proteinExistence type="predicted"/>
<dbReference type="AlphaFoldDB" id="A0AAJ0MEF4"/>
<dbReference type="SUPFAM" id="SSF140931">
    <property type="entry name" value="Fic-like"/>
    <property type="match status" value="1"/>
</dbReference>
<feature type="active site" evidence="1">
    <location>
        <position position="78"/>
    </location>
</feature>
<name>A0AAJ0MEF4_9PEZI</name>
<dbReference type="PANTHER" id="PTHR13504:SF38">
    <property type="entry name" value="FIDO DOMAIN-CONTAINING PROTEIN"/>
    <property type="match status" value="1"/>
</dbReference>